<dbReference type="Gene3D" id="2.60.40.1180">
    <property type="entry name" value="Golgi alpha-mannosidase II"/>
    <property type="match status" value="1"/>
</dbReference>
<feature type="domain" description="Glycoside hydrolase family 29 N-terminal" evidence="8">
    <location>
        <begin position="32"/>
        <end position="380"/>
    </location>
</feature>
<dbReference type="InterPro" id="IPR017853">
    <property type="entry name" value="GH"/>
</dbReference>
<keyword evidence="4" id="KW-0732">Signal</keyword>
<name>A0A1H5JCX6_9ACTN</name>
<dbReference type="GO" id="GO:0005764">
    <property type="term" value="C:lysosome"/>
    <property type="evidence" value="ECO:0007669"/>
    <property type="project" value="TreeGrafter"/>
</dbReference>
<keyword evidence="10" id="KW-1185">Reference proteome</keyword>
<dbReference type="Proteomes" id="UP000181980">
    <property type="component" value="Unassembled WGS sequence"/>
</dbReference>
<dbReference type="InterPro" id="IPR013780">
    <property type="entry name" value="Glyco_hydro_b"/>
</dbReference>
<evidence type="ECO:0000256" key="5">
    <source>
        <dbReference type="ARBA" id="ARBA00022801"/>
    </source>
</evidence>
<dbReference type="PRINTS" id="PR00741">
    <property type="entry name" value="GLHYDRLASE29"/>
</dbReference>
<dbReference type="AlphaFoldDB" id="A0A1H5JCX6"/>
<dbReference type="InterPro" id="IPR016286">
    <property type="entry name" value="FUC_metazoa-typ"/>
</dbReference>
<sequence length="516" mass="58917">MHEQTLPDLSWVPPRVAITDTADELARIDEVIRRGPFDDTWESLRGFEPPEWFTQAKFGIFVHWGAYAVPAHRTEWYARLMYREGSAEHAHHRETWGELTEFGYKDFLPKLDFANFDADAMVATFRRAGARFVVPVAEHHDGFTMYDEPRTRWKAPLIGPKRDPFGELADACRNQSLVVGASSHRAENWFFYNSGRGTASDLQDPRWSDLYGPAARQEVHPDPEFLEDWLIRTTHIIDQYRPQLLWFDWWIESPGFEPYLRKIAAYYYNRAAEWGRGVVLHYKYDAFPAGTAVFDVERGGSSGIRSRPWQNDTSVSRNAWGYIDGHDYKQPRELLSDLVDVVSKNGCLLLNVGPKADGTLPEEEVRLLEQVGAWLARNGEGIYGTSPWTVYGEGPGSSLSGSFTDGTPFELGTEDLRFTYRTNTDVDYLYVLSVQAAGHDVAVRTLSADTKLLEDHIETVQLLGTMEHLEHTRDRDALRVRLPQHVDPGDGFGLRITLTKPPRPQRRDYLHNATTP</sequence>
<proteinExistence type="inferred from homology"/>
<evidence type="ECO:0000259" key="8">
    <source>
        <dbReference type="Pfam" id="PF01120"/>
    </source>
</evidence>
<accession>A0A1H5JCX6</accession>
<evidence type="ECO:0000256" key="6">
    <source>
        <dbReference type="ARBA" id="ARBA00023295"/>
    </source>
</evidence>
<dbReference type="InterPro" id="IPR057739">
    <property type="entry name" value="Glyco_hydro_29_N"/>
</dbReference>
<dbReference type="GO" id="GO:0004560">
    <property type="term" value="F:alpha-L-fucosidase activity"/>
    <property type="evidence" value="ECO:0007669"/>
    <property type="project" value="InterPro"/>
</dbReference>
<dbReference type="Gene3D" id="3.20.20.80">
    <property type="entry name" value="Glycosidases"/>
    <property type="match status" value="1"/>
</dbReference>
<dbReference type="SMART" id="SM00812">
    <property type="entry name" value="Alpha_L_fucos"/>
    <property type="match status" value="1"/>
</dbReference>
<evidence type="ECO:0000256" key="4">
    <source>
        <dbReference type="ARBA" id="ARBA00022729"/>
    </source>
</evidence>
<dbReference type="EC" id="3.2.1.51" evidence="3"/>
<dbReference type="InterPro" id="IPR000933">
    <property type="entry name" value="Glyco_hydro_29"/>
</dbReference>
<evidence type="ECO:0000256" key="2">
    <source>
        <dbReference type="ARBA" id="ARBA00007951"/>
    </source>
</evidence>
<evidence type="ECO:0000256" key="3">
    <source>
        <dbReference type="ARBA" id="ARBA00012662"/>
    </source>
</evidence>
<comment type="function">
    <text evidence="1">Alpha-L-fucosidase is responsible for hydrolyzing the alpha-1,6-linked fucose joined to the reducing-end N-acetylglucosamine of the carbohydrate moieties of glycoproteins.</text>
</comment>
<dbReference type="GO" id="GO:0006004">
    <property type="term" value="P:fucose metabolic process"/>
    <property type="evidence" value="ECO:0007669"/>
    <property type="project" value="InterPro"/>
</dbReference>
<dbReference type="SUPFAM" id="SSF51445">
    <property type="entry name" value="(Trans)glycosidases"/>
    <property type="match status" value="1"/>
</dbReference>
<gene>
    <name evidence="9" type="ORF">SAMN04488561_1534</name>
</gene>
<keyword evidence="6" id="KW-0326">Glycosidase</keyword>
<keyword evidence="5" id="KW-0378">Hydrolase</keyword>
<comment type="similarity">
    <text evidence="2">Belongs to the glycosyl hydrolase 29 family.</text>
</comment>
<evidence type="ECO:0000313" key="10">
    <source>
        <dbReference type="Proteomes" id="UP000181980"/>
    </source>
</evidence>
<evidence type="ECO:0000256" key="1">
    <source>
        <dbReference type="ARBA" id="ARBA00004071"/>
    </source>
</evidence>
<protein>
    <recommendedName>
        <fullName evidence="3">alpha-L-fucosidase</fullName>
        <ecNumber evidence="3">3.2.1.51</ecNumber>
    </recommendedName>
</protein>
<evidence type="ECO:0000313" key="9">
    <source>
        <dbReference type="EMBL" id="SEE50352.1"/>
    </source>
</evidence>
<evidence type="ECO:0000256" key="7">
    <source>
        <dbReference type="SAM" id="MobiDB-lite"/>
    </source>
</evidence>
<feature type="region of interest" description="Disordered" evidence="7">
    <location>
        <begin position="492"/>
        <end position="516"/>
    </location>
</feature>
<dbReference type="STRING" id="561176.SAMN04488561_1534"/>
<organism evidence="9 10">
    <name type="scientific">Jiangella alba</name>
    <dbReference type="NCBI Taxonomy" id="561176"/>
    <lineage>
        <taxon>Bacteria</taxon>
        <taxon>Bacillati</taxon>
        <taxon>Actinomycetota</taxon>
        <taxon>Actinomycetes</taxon>
        <taxon>Jiangellales</taxon>
        <taxon>Jiangellaceae</taxon>
        <taxon>Jiangella</taxon>
    </lineage>
</organism>
<dbReference type="PANTHER" id="PTHR10030">
    <property type="entry name" value="ALPHA-L-FUCOSIDASE"/>
    <property type="match status" value="1"/>
</dbReference>
<dbReference type="PANTHER" id="PTHR10030:SF37">
    <property type="entry name" value="ALPHA-L-FUCOSIDASE-RELATED"/>
    <property type="match status" value="1"/>
</dbReference>
<dbReference type="Pfam" id="PF01120">
    <property type="entry name" value="Alpha_L_fucos"/>
    <property type="match status" value="1"/>
</dbReference>
<dbReference type="GO" id="GO:0016139">
    <property type="term" value="P:glycoside catabolic process"/>
    <property type="evidence" value="ECO:0007669"/>
    <property type="project" value="TreeGrafter"/>
</dbReference>
<reference evidence="10" key="1">
    <citation type="submission" date="2016-10" db="EMBL/GenBank/DDBJ databases">
        <authorList>
            <person name="Varghese N."/>
            <person name="Submissions S."/>
        </authorList>
    </citation>
    <scope>NUCLEOTIDE SEQUENCE [LARGE SCALE GENOMIC DNA]</scope>
    <source>
        <strain evidence="10">DSM 45237</strain>
    </source>
</reference>
<dbReference type="PIRSF" id="PIRSF001092">
    <property type="entry name" value="Alpha-L-fucosidase"/>
    <property type="match status" value="1"/>
</dbReference>
<dbReference type="EMBL" id="FNUC01000003">
    <property type="protein sequence ID" value="SEE50352.1"/>
    <property type="molecule type" value="Genomic_DNA"/>
</dbReference>